<reference evidence="2" key="1">
    <citation type="journal article" date="2019" name="Sci. Rep.">
        <title>Draft genome of Tanacetum cinerariifolium, the natural source of mosquito coil.</title>
        <authorList>
            <person name="Yamashiro T."/>
            <person name="Shiraishi A."/>
            <person name="Satake H."/>
            <person name="Nakayama K."/>
        </authorList>
    </citation>
    <scope>NUCLEOTIDE SEQUENCE</scope>
</reference>
<evidence type="ECO:0000256" key="1">
    <source>
        <dbReference type="SAM" id="MobiDB-lite"/>
    </source>
</evidence>
<feature type="compositionally biased region" description="Polar residues" evidence="1">
    <location>
        <begin position="33"/>
        <end position="42"/>
    </location>
</feature>
<protein>
    <submittedName>
        <fullName evidence="2">Uncharacterized protein</fullName>
    </submittedName>
</protein>
<accession>A0A6L2LRE6</accession>
<feature type="region of interest" description="Disordered" evidence="1">
    <location>
        <begin position="29"/>
        <end position="95"/>
    </location>
</feature>
<evidence type="ECO:0000313" key="2">
    <source>
        <dbReference type="EMBL" id="GEU63719.1"/>
    </source>
</evidence>
<sequence>MSSSASPIPTQSSTKIFCLSKVSSTNLHKDSLVSPQTPSSAANEAGAKVNYVPKPRRRSAARETAKKDTALKEKTPRRRGRAVDKSPAGRVMPIE</sequence>
<organism evidence="2">
    <name type="scientific">Tanacetum cinerariifolium</name>
    <name type="common">Dalmatian daisy</name>
    <name type="synonym">Chrysanthemum cinerariifolium</name>
    <dbReference type="NCBI Taxonomy" id="118510"/>
    <lineage>
        <taxon>Eukaryota</taxon>
        <taxon>Viridiplantae</taxon>
        <taxon>Streptophyta</taxon>
        <taxon>Embryophyta</taxon>
        <taxon>Tracheophyta</taxon>
        <taxon>Spermatophyta</taxon>
        <taxon>Magnoliopsida</taxon>
        <taxon>eudicotyledons</taxon>
        <taxon>Gunneridae</taxon>
        <taxon>Pentapetalae</taxon>
        <taxon>asterids</taxon>
        <taxon>campanulids</taxon>
        <taxon>Asterales</taxon>
        <taxon>Asteraceae</taxon>
        <taxon>Asteroideae</taxon>
        <taxon>Anthemideae</taxon>
        <taxon>Anthemidinae</taxon>
        <taxon>Tanacetum</taxon>
    </lineage>
</organism>
<comment type="caution">
    <text evidence="2">The sequence shown here is derived from an EMBL/GenBank/DDBJ whole genome shotgun (WGS) entry which is preliminary data.</text>
</comment>
<gene>
    <name evidence="2" type="ORF">Tci_035697</name>
</gene>
<proteinExistence type="predicted"/>
<name>A0A6L2LRE6_TANCI</name>
<dbReference type="EMBL" id="BKCJ010004897">
    <property type="protein sequence ID" value="GEU63719.1"/>
    <property type="molecule type" value="Genomic_DNA"/>
</dbReference>
<feature type="compositionally biased region" description="Basic and acidic residues" evidence="1">
    <location>
        <begin position="60"/>
        <end position="74"/>
    </location>
</feature>
<dbReference type="AlphaFoldDB" id="A0A6L2LRE6"/>